<comment type="caution">
    <text evidence="2">The sequence shown here is derived from an EMBL/GenBank/DDBJ whole genome shotgun (WGS) entry which is preliminary data.</text>
</comment>
<feature type="transmembrane region" description="Helical" evidence="1">
    <location>
        <begin position="82"/>
        <end position="105"/>
    </location>
</feature>
<keyword evidence="1" id="KW-0472">Membrane</keyword>
<feature type="transmembrane region" description="Helical" evidence="1">
    <location>
        <begin position="48"/>
        <end position="70"/>
    </location>
</feature>
<evidence type="ECO:0000256" key="1">
    <source>
        <dbReference type="SAM" id="Phobius"/>
    </source>
</evidence>
<proteinExistence type="predicted"/>
<dbReference type="PANTHER" id="PTHR33294">
    <property type="entry name" value="AWPM-19-LIKE FAMILY PROTEIN"/>
    <property type="match status" value="1"/>
</dbReference>
<dbReference type="InterPro" id="IPR008390">
    <property type="entry name" value="AWPM-19"/>
</dbReference>
<evidence type="ECO:0000313" key="2">
    <source>
        <dbReference type="EMBL" id="KAL2629503.1"/>
    </source>
</evidence>
<protein>
    <submittedName>
        <fullName evidence="2">Uncharacterized protein</fullName>
    </submittedName>
</protein>
<gene>
    <name evidence="2" type="ORF">R1flu_014189</name>
</gene>
<keyword evidence="1" id="KW-1133">Transmembrane helix</keyword>
<dbReference type="PANTHER" id="PTHR33294:SF5">
    <property type="entry name" value="AWPM-19-LIKE FAMILY PROTEIN"/>
    <property type="match status" value="1"/>
</dbReference>
<keyword evidence="1" id="KW-0812">Transmembrane</keyword>
<evidence type="ECO:0000313" key="3">
    <source>
        <dbReference type="Proteomes" id="UP001605036"/>
    </source>
</evidence>
<keyword evidence="3" id="KW-1185">Reference proteome</keyword>
<name>A0ABD1YFK7_9MARC</name>
<dbReference type="Pfam" id="PF05512">
    <property type="entry name" value="AWPM-19"/>
    <property type="match status" value="1"/>
</dbReference>
<feature type="transmembrane region" description="Helical" evidence="1">
    <location>
        <begin position="117"/>
        <end position="140"/>
    </location>
</feature>
<reference evidence="2 3" key="1">
    <citation type="submission" date="2024-09" db="EMBL/GenBank/DDBJ databases">
        <title>Chromosome-scale assembly of Riccia fluitans.</title>
        <authorList>
            <person name="Paukszto L."/>
            <person name="Sawicki J."/>
            <person name="Karawczyk K."/>
            <person name="Piernik-Szablinska J."/>
            <person name="Szczecinska M."/>
            <person name="Mazdziarz M."/>
        </authorList>
    </citation>
    <scope>NUCLEOTIDE SEQUENCE [LARGE SCALE GENOMIC DNA]</scope>
    <source>
        <strain evidence="2">Rf_01</strain>
        <tissue evidence="2">Aerial parts of the thallus</tissue>
    </source>
</reference>
<dbReference type="Proteomes" id="UP001605036">
    <property type="component" value="Unassembled WGS sequence"/>
</dbReference>
<feature type="transmembrane region" description="Helical" evidence="1">
    <location>
        <begin position="6"/>
        <end position="27"/>
    </location>
</feature>
<dbReference type="AlphaFoldDB" id="A0ABD1YFK7"/>
<organism evidence="2 3">
    <name type="scientific">Riccia fluitans</name>
    <dbReference type="NCBI Taxonomy" id="41844"/>
    <lineage>
        <taxon>Eukaryota</taxon>
        <taxon>Viridiplantae</taxon>
        <taxon>Streptophyta</taxon>
        <taxon>Embryophyta</taxon>
        <taxon>Marchantiophyta</taxon>
        <taxon>Marchantiopsida</taxon>
        <taxon>Marchantiidae</taxon>
        <taxon>Marchantiales</taxon>
        <taxon>Ricciaceae</taxon>
        <taxon>Riccia</taxon>
    </lineage>
</organism>
<dbReference type="EMBL" id="JBHFFA010000004">
    <property type="protein sequence ID" value="KAL2629503.1"/>
    <property type="molecule type" value="Genomic_DNA"/>
</dbReference>
<sequence length="150" mass="16182">MAKFDRVHLLGLLVVILFLDFIVLAIAGWGLDEHIDGTFLGKGNGASFYLIMFSLTAGMVTLASIAAGFLHLKLFRVETLSGASTLALLSWLLVFLTFGIACKAIDLGNEKSKMKALEAFVIILTFFQTAYVAVLHAGIFNSECGLGYSL</sequence>
<accession>A0ABD1YFK7</accession>